<feature type="transmembrane region" description="Helical" evidence="1">
    <location>
        <begin position="27"/>
        <end position="45"/>
    </location>
</feature>
<comment type="caution">
    <text evidence="2">The sequence shown here is derived from an EMBL/GenBank/DDBJ whole genome shotgun (WGS) entry which is preliminary data.</text>
</comment>
<dbReference type="AlphaFoldDB" id="A0A3E3EGK8"/>
<reference evidence="2 3" key="1">
    <citation type="submission" date="2018-08" db="EMBL/GenBank/DDBJ databases">
        <title>A genome reference for cultivated species of the human gut microbiota.</title>
        <authorList>
            <person name="Zou Y."/>
            <person name="Xue W."/>
            <person name="Luo G."/>
        </authorList>
    </citation>
    <scope>NUCLEOTIDE SEQUENCE [LARGE SCALE GENOMIC DNA]</scope>
    <source>
        <strain evidence="2 3">OM06-4</strain>
    </source>
</reference>
<feature type="transmembrane region" description="Helical" evidence="1">
    <location>
        <begin position="51"/>
        <end position="68"/>
    </location>
</feature>
<dbReference type="GeneID" id="64195210"/>
<dbReference type="Proteomes" id="UP000261032">
    <property type="component" value="Unassembled WGS sequence"/>
</dbReference>
<protein>
    <submittedName>
        <fullName evidence="2">Uncharacterized protein</fullName>
    </submittedName>
</protein>
<keyword evidence="1" id="KW-0812">Transmembrane</keyword>
<organism evidence="2 3">
    <name type="scientific">Thomasclavelia ramosa</name>
    <dbReference type="NCBI Taxonomy" id="1547"/>
    <lineage>
        <taxon>Bacteria</taxon>
        <taxon>Bacillati</taxon>
        <taxon>Bacillota</taxon>
        <taxon>Erysipelotrichia</taxon>
        <taxon>Erysipelotrichales</taxon>
        <taxon>Coprobacillaceae</taxon>
        <taxon>Thomasclavelia</taxon>
    </lineage>
</organism>
<proteinExistence type="predicted"/>
<sequence>MSLVKNMDNWSDMSKLDLLYKFSIIKYLRYFIIPELFGLSILVIASIKIRGIFIFIIIVVIMMLYQINKISQTFIKEKAGKLIYRQKTSFFRSLRNFDEYTYSDYCIRKIKKVKSFFNYYVINGEIVKRSFIAYMDDDEICIDEKYCTVLKIPKAYHGLDKLRDF</sequence>
<name>A0A3E3EGK8_9FIRM</name>
<dbReference type="RefSeq" id="WP_008791397.1">
    <property type="nucleotide sequence ID" value="NZ_BAABXX010000001.1"/>
</dbReference>
<dbReference type="EMBL" id="QUSL01000002">
    <property type="protein sequence ID" value="RGD87055.1"/>
    <property type="molecule type" value="Genomic_DNA"/>
</dbReference>
<keyword evidence="1" id="KW-0472">Membrane</keyword>
<accession>A0A3E3EGK8</accession>
<evidence type="ECO:0000313" key="3">
    <source>
        <dbReference type="Proteomes" id="UP000261032"/>
    </source>
</evidence>
<evidence type="ECO:0000256" key="1">
    <source>
        <dbReference type="SAM" id="Phobius"/>
    </source>
</evidence>
<evidence type="ECO:0000313" key="2">
    <source>
        <dbReference type="EMBL" id="RGD87055.1"/>
    </source>
</evidence>
<keyword evidence="1" id="KW-1133">Transmembrane helix</keyword>
<gene>
    <name evidence="2" type="ORF">DXB93_02505</name>
</gene>